<dbReference type="Proteomes" id="UP000324222">
    <property type="component" value="Unassembled WGS sequence"/>
</dbReference>
<name>A0A5B7FQJ4_PORTR</name>
<evidence type="ECO:0000313" key="3">
    <source>
        <dbReference type="Proteomes" id="UP000324222"/>
    </source>
</evidence>
<evidence type="ECO:0000313" key="2">
    <source>
        <dbReference type="EMBL" id="MPC47736.1"/>
    </source>
</evidence>
<keyword evidence="1" id="KW-0472">Membrane</keyword>
<sequence>MTLYRTLTRDEVTGTETRLTISIFLVIISDNIFPNMVVIIPIAAVAPYLFLVLRAIPGMVSNSFSGKYVPGGLEDIAIKA</sequence>
<comment type="caution">
    <text evidence="2">The sequence shown here is derived from an EMBL/GenBank/DDBJ whole genome shotgun (WGS) entry which is preliminary data.</text>
</comment>
<proteinExistence type="predicted"/>
<reference evidence="2 3" key="1">
    <citation type="submission" date="2019-05" db="EMBL/GenBank/DDBJ databases">
        <title>Another draft genome of Portunus trituberculatus and its Hox gene families provides insights of decapod evolution.</title>
        <authorList>
            <person name="Jeong J.-H."/>
            <person name="Song I."/>
            <person name="Kim S."/>
            <person name="Choi T."/>
            <person name="Kim D."/>
            <person name="Ryu S."/>
            <person name="Kim W."/>
        </authorList>
    </citation>
    <scope>NUCLEOTIDE SEQUENCE [LARGE SCALE GENOMIC DNA]</scope>
    <source>
        <tissue evidence="2">Muscle</tissue>
    </source>
</reference>
<gene>
    <name evidence="2" type="ORF">E2C01_041492</name>
</gene>
<protein>
    <submittedName>
        <fullName evidence="2">Uncharacterized protein</fullName>
    </submittedName>
</protein>
<keyword evidence="1" id="KW-0812">Transmembrane</keyword>
<evidence type="ECO:0000256" key="1">
    <source>
        <dbReference type="SAM" id="Phobius"/>
    </source>
</evidence>
<feature type="transmembrane region" description="Helical" evidence="1">
    <location>
        <begin position="32"/>
        <end position="53"/>
    </location>
</feature>
<dbReference type="EMBL" id="VSRR010007894">
    <property type="protein sequence ID" value="MPC47736.1"/>
    <property type="molecule type" value="Genomic_DNA"/>
</dbReference>
<accession>A0A5B7FQJ4</accession>
<keyword evidence="1" id="KW-1133">Transmembrane helix</keyword>
<keyword evidence="3" id="KW-1185">Reference proteome</keyword>
<dbReference type="AlphaFoldDB" id="A0A5B7FQJ4"/>
<organism evidence="2 3">
    <name type="scientific">Portunus trituberculatus</name>
    <name type="common">Swimming crab</name>
    <name type="synonym">Neptunus trituberculatus</name>
    <dbReference type="NCBI Taxonomy" id="210409"/>
    <lineage>
        <taxon>Eukaryota</taxon>
        <taxon>Metazoa</taxon>
        <taxon>Ecdysozoa</taxon>
        <taxon>Arthropoda</taxon>
        <taxon>Crustacea</taxon>
        <taxon>Multicrustacea</taxon>
        <taxon>Malacostraca</taxon>
        <taxon>Eumalacostraca</taxon>
        <taxon>Eucarida</taxon>
        <taxon>Decapoda</taxon>
        <taxon>Pleocyemata</taxon>
        <taxon>Brachyura</taxon>
        <taxon>Eubrachyura</taxon>
        <taxon>Portunoidea</taxon>
        <taxon>Portunidae</taxon>
        <taxon>Portuninae</taxon>
        <taxon>Portunus</taxon>
    </lineage>
</organism>